<dbReference type="Proteomes" id="UP000001973">
    <property type="component" value="Chromosome"/>
</dbReference>
<evidence type="ECO:0000313" key="6">
    <source>
        <dbReference type="EMBL" id="CAB41074.1"/>
    </source>
</evidence>
<feature type="compositionally biased region" description="Polar residues" evidence="5">
    <location>
        <begin position="97"/>
        <end position="112"/>
    </location>
</feature>
<dbReference type="STRING" id="100226.gene:17761155"/>
<dbReference type="PANTHER" id="PTHR32114">
    <property type="entry name" value="ABC TRANSPORTER ABCH.3"/>
    <property type="match status" value="1"/>
</dbReference>
<evidence type="ECO:0000256" key="5">
    <source>
        <dbReference type="SAM" id="MobiDB-lite"/>
    </source>
</evidence>
<reference evidence="6 7" key="1">
    <citation type="journal article" date="1996" name="Mol. Microbiol.">
        <title>A set of ordered cosmids and a detailed genetic and physical map for the 8 Mb Streptomyces coelicolor A3(2) chromosome.</title>
        <authorList>
            <person name="Redenbach M."/>
            <person name="Kieser H.M."/>
            <person name="Denapaite D."/>
            <person name="Eichner A."/>
            <person name="Cullum J."/>
            <person name="Kinashi H."/>
            <person name="Hopwood D.A."/>
        </authorList>
    </citation>
    <scope>NUCLEOTIDE SEQUENCE [LARGE SCALE GENOMIC DNA]</scope>
    <source>
        <strain evidence="7">ATCC BAA-471 / A3(2) / M145</strain>
    </source>
</reference>
<name>Q9X8B0_STRCO</name>
<dbReference type="HOGENOM" id="CLU_017355_0_0_11"/>
<comment type="similarity">
    <text evidence="1">Belongs to the SMC family. SbcC subfamily.</text>
</comment>
<dbReference type="EMBL" id="AL645882">
    <property type="protein sequence ID" value="CAB41074.1"/>
    <property type="molecule type" value="Genomic_DNA"/>
</dbReference>
<keyword evidence="6" id="KW-0067">ATP-binding</keyword>
<dbReference type="PANTHER" id="PTHR32114:SF2">
    <property type="entry name" value="ABC TRANSPORTER ABCH.3"/>
    <property type="match status" value="1"/>
</dbReference>
<dbReference type="Gene3D" id="3.40.50.300">
    <property type="entry name" value="P-loop containing nucleotide triphosphate hydrolases"/>
    <property type="match status" value="1"/>
</dbReference>
<dbReference type="InParanoid" id="Q9X8B0"/>
<dbReference type="PATRIC" id="fig|100226.15.peg.3591"/>
<evidence type="ECO:0000256" key="3">
    <source>
        <dbReference type="ARBA" id="ARBA00013368"/>
    </source>
</evidence>
<sequence length="840" mass="90383">MHALAHGPEEPLHQAATRVIEAAAALDERHESVLDAVQRAQRLLEGTGRGEVGRAQVSYALLRTALPDLGDGLAQQDRAYSQLVESLSAYRRLLSSPPAQHASNKSHGQGQKTRPPHRDDDWAVAGERGLVALEAVAAGGVRFRRNAIGEDPYISREAVPVPLRATRMHFRGTKWLEPDHPGAHGHPLVDVTDLPEWIRPVVDKYSPAAISAGEGEAAEVDEQAGPKARVPFRFDWSPQPGVNGIGSGRNLRGKSTLLNVLMWSLTGRCPQFQNDVRSWIEHVEVDWQVGAERLRVAFDAVDGAATGQVIRITGVDSDSRSTVLGQFDGADFEGVMGSLMMTRLRLENIPVWTDTAARVHAWPSYSSSFVVRANQLDPIVGNEQTIGLRMMQMFIGTDWAPVQAAAMTARRGMDTARDAAKGKAQAAGEAVEASRIAAEKQVQDLRTKIGNLPAGTPDMQVVLDAATRASDLARENHRLETKLIAQTSLAGTARQQLKAAKARVHTNYEDVLAARFFHHMRPSVCPRCAAQVTPKRQAAEPDKHECSVCTSELNLEALQSDVIVAASAPDEFVTGLVARTSGSDGDDADAEEGPLDEVEAAQAAVAAAEAAVAELTAEIAALKTEREDAAARAEVGSELLTVAGERRVLELDLARAEGALGALTRSSDPEVIDPVDSTHLAVVEAAEQVLKKWVKNDQDPMLVQISADIERLTQSFGADNLSGFTLSGAANMTLRENGVKQTYSGLTAGEKLRVKIATAIALIQHGYVEGIGRHPGFLVLDSPSAEEMPEEDLATMVRALREVAGEAEMQIFVATRNAAPLLDLLPQANRVVAEGNSYVW</sequence>
<organism evidence="6 7">
    <name type="scientific">Streptomyces coelicolor (strain ATCC BAA-471 / A3(2) / M145)</name>
    <dbReference type="NCBI Taxonomy" id="100226"/>
    <lineage>
        <taxon>Bacteria</taxon>
        <taxon>Bacillati</taxon>
        <taxon>Actinomycetota</taxon>
        <taxon>Actinomycetes</taxon>
        <taxon>Kitasatosporales</taxon>
        <taxon>Streptomycetaceae</taxon>
        <taxon>Streptomyces</taxon>
        <taxon>Streptomyces albidoflavus group</taxon>
    </lineage>
</organism>
<dbReference type="PaxDb" id="100226-SCO3534"/>
<dbReference type="SUPFAM" id="SSF52540">
    <property type="entry name" value="P-loop containing nucleoside triphosphate hydrolases"/>
    <property type="match status" value="1"/>
</dbReference>
<dbReference type="OrthoDB" id="4081277at2"/>
<keyword evidence="7" id="KW-1185">Reference proteome</keyword>
<feature type="region of interest" description="Disordered" evidence="5">
    <location>
        <begin position="96"/>
        <end position="121"/>
    </location>
</feature>
<evidence type="ECO:0000256" key="4">
    <source>
        <dbReference type="SAM" id="Coils"/>
    </source>
</evidence>
<dbReference type="eggNOG" id="COG0419">
    <property type="taxonomic scope" value="Bacteria"/>
</dbReference>
<dbReference type="GO" id="GO:0005524">
    <property type="term" value="F:ATP binding"/>
    <property type="evidence" value="ECO:0007669"/>
    <property type="project" value="UniProtKB-KW"/>
</dbReference>
<dbReference type="PIR" id="T36175">
    <property type="entry name" value="T36175"/>
</dbReference>
<dbReference type="EMBL" id="AL939116">
    <property type="protein sequence ID" value="CAB41074.1"/>
    <property type="molecule type" value="Genomic_DNA"/>
</dbReference>
<evidence type="ECO:0000256" key="2">
    <source>
        <dbReference type="ARBA" id="ARBA00011322"/>
    </source>
</evidence>
<accession>Q9X8B0</accession>
<dbReference type="KEGG" id="sco:SCO3534"/>
<keyword evidence="4" id="KW-0175">Coiled coil</keyword>
<feature type="coiled-coil region" evidence="4">
    <location>
        <begin position="598"/>
        <end position="632"/>
    </location>
</feature>
<gene>
    <name evidence="6" type="ordered locus">SCO3534</name>
    <name evidence="6" type="ORF">SCE2.15</name>
</gene>
<dbReference type="InterPro" id="IPR027417">
    <property type="entry name" value="P-loop_NTPase"/>
</dbReference>
<protein>
    <recommendedName>
        <fullName evidence="3">Nuclease SbcCD subunit C</fullName>
    </recommendedName>
</protein>
<evidence type="ECO:0000256" key="1">
    <source>
        <dbReference type="ARBA" id="ARBA00006930"/>
    </source>
</evidence>
<comment type="subunit">
    <text evidence="2">Heterodimer of SbcC and SbcD.</text>
</comment>
<reference evidence="6 7" key="2">
    <citation type="journal article" date="2002" name="Nature">
        <title>Complete genome sequence of the model actinomycete Streptomyces coelicolor A3(2).</title>
        <authorList>
            <person name="Bentley S.D."/>
            <person name="Chater K.F."/>
            <person name="Cerdeno-Tarraga A.M."/>
            <person name="Challis G.L."/>
            <person name="Thomson N.R."/>
            <person name="James K.D."/>
            <person name="Harris D.E."/>
            <person name="Quail M.A."/>
            <person name="Kieser H."/>
            <person name="Harper D."/>
            <person name="Bateman A."/>
            <person name="Brown S."/>
            <person name="Chandra G."/>
            <person name="Chen C.W."/>
            <person name="Collins M."/>
            <person name="Cronin A."/>
            <person name="Fraser A."/>
            <person name="Goble A."/>
            <person name="Hidalgo J."/>
            <person name="Hornsby T."/>
            <person name="Howarth S."/>
            <person name="Huang C.H."/>
            <person name="Kieser T."/>
            <person name="Larke L."/>
            <person name="Murphy L."/>
            <person name="Oliver K."/>
            <person name="O'Neil S."/>
            <person name="Rabbinowitsch E."/>
            <person name="Rajandream M.A."/>
            <person name="Rutherford K."/>
            <person name="Rutter S."/>
            <person name="Seeger K."/>
            <person name="Saunders D."/>
            <person name="Sharp S."/>
            <person name="Squares R."/>
            <person name="Squares S."/>
            <person name="Taylor K."/>
            <person name="Warren T."/>
            <person name="Wietzorrek A."/>
            <person name="Woodward J."/>
            <person name="Barrell B.G."/>
            <person name="Parkhill J."/>
            <person name="Hopwood D.A."/>
        </authorList>
    </citation>
    <scope>NUCLEOTIDE SEQUENCE [LARGE SCALE GENOMIC DNA]</scope>
    <source>
        <strain evidence="7">ATCC BAA-471 / A3(2) / M145</strain>
    </source>
</reference>
<proteinExistence type="inferred from homology"/>
<dbReference type="AlphaFoldDB" id="Q9X8B0"/>
<evidence type="ECO:0000313" key="7">
    <source>
        <dbReference type="Proteomes" id="UP000001973"/>
    </source>
</evidence>
<keyword evidence="6" id="KW-0547">Nucleotide-binding</keyword>